<keyword evidence="5 7" id="KW-0408">Iron</keyword>
<evidence type="ECO:0000256" key="5">
    <source>
        <dbReference type="ARBA" id="ARBA00023004"/>
    </source>
</evidence>
<keyword evidence="9" id="KW-0812">Transmembrane</keyword>
<dbReference type="InterPro" id="IPR001128">
    <property type="entry name" value="Cyt_P450"/>
</dbReference>
<protein>
    <submittedName>
        <fullName evidence="10">Cytochrome P450 monooxygenase SAT11</fullName>
    </submittedName>
</protein>
<feature type="binding site" description="axial binding residue" evidence="7">
    <location>
        <position position="459"/>
    </location>
    <ligand>
        <name>heme</name>
        <dbReference type="ChEBI" id="CHEBI:30413"/>
    </ligand>
    <ligandPart>
        <name>Fe</name>
        <dbReference type="ChEBI" id="CHEBI:18248"/>
    </ligandPart>
</feature>
<keyword evidence="9" id="KW-0472">Membrane</keyword>
<dbReference type="PANTHER" id="PTHR24305:SF157">
    <property type="entry name" value="N-ACETYLTRYPTOPHAN 6-HYDROXYLASE IVOC-RELATED"/>
    <property type="match status" value="1"/>
</dbReference>
<keyword evidence="11" id="KW-1185">Reference proteome</keyword>
<keyword evidence="6 8" id="KW-0503">Monooxygenase</keyword>
<proteinExistence type="inferred from homology"/>
<evidence type="ECO:0000256" key="9">
    <source>
        <dbReference type="SAM" id="Phobius"/>
    </source>
</evidence>
<evidence type="ECO:0000313" key="11">
    <source>
        <dbReference type="Proteomes" id="UP000481288"/>
    </source>
</evidence>
<keyword evidence="4 8" id="KW-0560">Oxidoreductase</keyword>
<evidence type="ECO:0000256" key="4">
    <source>
        <dbReference type="ARBA" id="ARBA00023002"/>
    </source>
</evidence>
<evidence type="ECO:0000313" key="10">
    <source>
        <dbReference type="EMBL" id="TVY52562.1"/>
    </source>
</evidence>
<dbReference type="GO" id="GO:0005506">
    <property type="term" value="F:iron ion binding"/>
    <property type="evidence" value="ECO:0007669"/>
    <property type="project" value="InterPro"/>
</dbReference>
<dbReference type="EMBL" id="QGMG01000589">
    <property type="protein sequence ID" value="TVY52562.1"/>
    <property type="molecule type" value="Genomic_DNA"/>
</dbReference>
<dbReference type="PROSITE" id="PS00086">
    <property type="entry name" value="CYTOCHROME_P450"/>
    <property type="match status" value="1"/>
</dbReference>
<accession>A0A7D8YZX0</accession>
<evidence type="ECO:0000256" key="2">
    <source>
        <dbReference type="ARBA" id="ARBA00010617"/>
    </source>
</evidence>
<comment type="caution">
    <text evidence="10">The sequence shown here is derived from an EMBL/GenBank/DDBJ whole genome shotgun (WGS) entry which is preliminary data.</text>
</comment>
<evidence type="ECO:0000256" key="7">
    <source>
        <dbReference type="PIRSR" id="PIRSR602401-1"/>
    </source>
</evidence>
<dbReference type="OrthoDB" id="3945418at2759"/>
<dbReference type="SUPFAM" id="SSF48264">
    <property type="entry name" value="Cytochrome P450"/>
    <property type="match status" value="1"/>
</dbReference>
<comment type="similarity">
    <text evidence="2 8">Belongs to the cytochrome P450 family.</text>
</comment>
<dbReference type="InterPro" id="IPR002401">
    <property type="entry name" value="Cyt_P450_E_grp-I"/>
</dbReference>
<dbReference type="PANTHER" id="PTHR24305">
    <property type="entry name" value="CYTOCHROME P450"/>
    <property type="match status" value="1"/>
</dbReference>
<dbReference type="PRINTS" id="PR00463">
    <property type="entry name" value="EP450I"/>
</dbReference>
<organism evidence="10 11">
    <name type="scientific">Lachnellula cervina</name>
    <dbReference type="NCBI Taxonomy" id="1316786"/>
    <lineage>
        <taxon>Eukaryota</taxon>
        <taxon>Fungi</taxon>
        <taxon>Dikarya</taxon>
        <taxon>Ascomycota</taxon>
        <taxon>Pezizomycotina</taxon>
        <taxon>Leotiomycetes</taxon>
        <taxon>Helotiales</taxon>
        <taxon>Lachnaceae</taxon>
        <taxon>Lachnellula</taxon>
    </lineage>
</organism>
<dbReference type="Proteomes" id="UP000481288">
    <property type="component" value="Unassembled WGS sequence"/>
</dbReference>
<keyword evidence="9" id="KW-1133">Transmembrane helix</keyword>
<sequence length="531" mass="60419">MVEMMPSVSLVEALMSSSKYTILAVVITCLTSSYIVFTIFYRLYFSPLSHFPGPRIAVPYYHDVILGGKYIWELEGLHKTYGPIVRTKPNMVHINDPEFIDQLYTGPSRRRDKTEFFCNGVPQFNNTVAFGTQSHELHKQKRAPLNAFFSKKSVRRIEPILHDKVSKILEILRQHGESGTPVNLKLLYTATNNDIITEYSFGKSWDSLVADDLNTDFFDAFHNFPKAFHVNCYHPWVNSLMMRLPQRIIEKLMPPLKIAIPFFEKVTRHVEELKAVGSSDKGEKPSVIRDLFDSNIPDEEKTTARLSVEGQHLLAGGTDSGSHMLTSITYHLLANPDKLAKLKKELMAVMPDENIMPECMAVETLPYLNAVILETFRIHTPVGFTMERIAPDEDLEYKSSKDGKTYIIPRGVIVGMTPILLGRIESLYPDPDVFRPERFIENPDLERFQMPFGRGTRRCVGVNLATAELHLILAAVFRKFELWDGTGMQKGQTMELYKTTREDVDVAAVSILPFIKEARKGVNVVVRNRST</sequence>
<dbReference type="Pfam" id="PF00067">
    <property type="entry name" value="p450"/>
    <property type="match status" value="1"/>
</dbReference>
<evidence type="ECO:0000256" key="8">
    <source>
        <dbReference type="RuleBase" id="RU000461"/>
    </source>
</evidence>
<dbReference type="GO" id="GO:0020037">
    <property type="term" value="F:heme binding"/>
    <property type="evidence" value="ECO:0007669"/>
    <property type="project" value="InterPro"/>
</dbReference>
<dbReference type="CDD" id="cd11062">
    <property type="entry name" value="CYP58-like"/>
    <property type="match status" value="1"/>
</dbReference>
<keyword evidence="3 7" id="KW-0479">Metal-binding</keyword>
<dbReference type="InterPro" id="IPR050121">
    <property type="entry name" value="Cytochrome_P450_monoxygenase"/>
</dbReference>
<dbReference type="GO" id="GO:0016705">
    <property type="term" value="F:oxidoreductase activity, acting on paired donors, with incorporation or reduction of molecular oxygen"/>
    <property type="evidence" value="ECO:0007669"/>
    <property type="project" value="InterPro"/>
</dbReference>
<dbReference type="PRINTS" id="PR00385">
    <property type="entry name" value="P450"/>
</dbReference>
<feature type="transmembrane region" description="Helical" evidence="9">
    <location>
        <begin position="20"/>
        <end position="45"/>
    </location>
</feature>
<dbReference type="GO" id="GO:0004497">
    <property type="term" value="F:monooxygenase activity"/>
    <property type="evidence" value="ECO:0007669"/>
    <property type="project" value="UniProtKB-KW"/>
</dbReference>
<dbReference type="InterPro" id="IPR017972">
    <property type="entry name" value="Cyt_P450_CS"/>
</dbReference>
<gene>
    <name evidence="10" type="primary">SAT11_1</name>
    <name evidence="10" type="ORF">LCER1_G006448</name>
</gene>
<dbReference type="AlphaFoldDB" id="A0A7D8YZX0"/>
<comment type="cofactor">
    <cofactor evidence="1 7">
        <name>heme</name>
        <dbReference type="ChEBI" id="CHEBI:30413"/>
    </cofactor>
</comment>
<evidence type="ECO:0000256" key="3">
    <source>
        <dbReference type="ARBA" id="ARBA00022723"/>
    </source>
</evidence>
<evidence type="ECO:0000256" key="1">
    <source>
        <dbReference type="ARBA" id="ARBA00001971"/>
    </source>
</evidence>
<keyword evidence="7 8" id="KW-0349">Heme</keyword>
<dbReference type="Gene3D" id="1.10.630.10">
    <property type="entry name" value="Cytochrome P450"/>
    <property type="match status" value="1"/>
</dbReference>
<name>A0A7D8YZX0_9HELO</name>
<evidence type="ECO:0000256" key="6">
    <source>
        <dbReference type="ARBA" id="ARBA00023033"/>
    </source>
</evidence>
<reference evidence="10 11" key="1">
    <citation type="submission" date="2018-05" db="EMBL/GenBank/DDBJ databases">
        <title>Whole genome sequencing for identification of molecular markers to develop diagnostic detection tools for the regulated plant pathogen Lachnellula willkommii.</title>
        <authorList>
            <person name="Giroux E."/>
            <person name="Bilodeau G."/>
        </authorList>
    </citation>
    <scope>NUCLEOTIDE SEQUENCE [LARGE SCALE GENOMIC DNA]</scope>
    <source>
        <strain evidence="10 11">CBS 625.97</strain>
    </source>
</reference>
<dbReference type="InterPro" id="IPR036396">
    <property type="entry name" value="Cyt_P450_sf"/>
</dbReference>